<dbReference type="Proteomes" id="UP000295418">
    <property type="component" value="Unassembled WGS sequence"/>
</dbReference>
<keyword evidence="2" id="KW-0326">Glycosidase</keyword>
<gene>
    <name evidence="4" type="ORF">E0485_09210</name>
</gene>
<dbReference type="AlphaFoldDB" id="A0A4R4EJ79"/>
<protein>
    <submittedName>
        <fullName evidence="4">Glycoside hydrolase family 13 protein</fullName>
    </submittedName>
</protein>
<sequence>MMRILFDSKSKAHKQPFGCIRQDELCMLTIHIPSAANAVKALIRLEGPDGYYQEISMQCTASVNSYDYYTGSFALQHCNLYEYFFRIVTENSEFLLFKEGSCQTTVGTSGRKWQLTCYDKHYDTPSHYKGGIMYQIFPDRFYQQESCDLSEKMKPFTVHEHKEDTPNYLPDAAGQIQNNDFYGGNLKGIKAKLPYLKDLHVATIYLNPICMAFSNHRYDTADYLRVDPMLGTMQDFIDLCAEAHKLGMKIILDGVFSHTGSDSVYFDIRNRFGNGAYHHPDSPYRPWYQFTNYPHQYESWWGIHTLPQVNKLERSYVDFILDADDSVVRYWLKVGADGFRLDVADELPDEFIQRLHQVVKEVKKDAIVIGEVWEDASNKVSYGVRRHYFTRAELDSVMNYPYKDAIIGFVRGDRTGAELADTVMTLAENYPKQILDCVMNSLSTHDTMRILTAVGVQDHNLPKEMKAKHRLTNQQLIDAIQKEMLAAFLQYTLPGSPCIYYGDEVGLEGFEDPFNRRFFPWEQVNEDLLAYYQELGWIKSSYHALATGHIEVIIEHPHVFGFTRTCDDSCLTIIANAGAELYEWKRAGEAVIYSRNCVCLSERILLDQYGFVLMA</sequence>
<dbReference type="CDD" id="cd11338">
    <property type="entry name" value="AmyAc_CMD"/>
    <property type="match status" value="1"/>
</dbReference>
<dbReference type="GO" id="GO:0016798">
    <property type="term" value="F:hydrolase activity, acting on glycosyl bonds"/>
    <property type="evidence" value="ECO:0007669"/>
    <property type="project" value="UniProtKB-KW"/>
</dbReference>
<evidence type="ECO:0000259" key="3">
    <source>
        <dbReference type="SMART" id="SM00642"/>
    </source>
</evidence>
<dbReference type="PANTHER" id="PTHR10357:SF210">
    <property type="entry name" value="MALTODEXTRIN GLUCOSIDASE"/>
    <property type="match status" value="1"/>
</dbReference>
<dbReference type="PANTHER" id="PTHR10357">
    <property type="entry name" value="ALPHA-AMYLASE FAMILY MEMBER"/>
    <property type="match status" value="1"/>
</dbReference>
<dbReference type="RefSeq" id="WP_132417723.1">
    <property type="nucleotide sequence ID" value="NZ_SKFG01000006.1"/>
</dbReference>
<dbReference type="InterPro" id="IPR006047">
    <property type="entry name" value="GH13_cat_dom"/>
</dbReference>
<dbReference type="EMBL" id="SKFG01000006">
    <property type="protein sequence ID" value="TCZ78285.1"/>
    <property type="molecule type" value="Genomic_DNA"/>
</dbReference>
<feature type="domain" description="Glycosyl hydrolase family 13 catalytic" evidence="3">
    <location>
        <begin position="135"/>
        <end position="551"/>
    </location>
</feature>
<dbReference type="InterPro" id="IPR045857">
    <property type="entry name" value="O16G_dom_2"/>
</dbReference>
<dbReference type="InterPro" id="IPR017853">
    <property type="entry name" value="GH"/>
</dbReference>
<accession>A0A4R4EJ79</accession>
<name>A0A4R4EJ79_9BACL</name>
<evidence type="ECO:0000256" key="2">
    <source>
        <dbReference type="ARBA" id="ARBA00023295"/>
    </source>
</evidence>
<dbReference type="Pfam" id="PF00128">
    <property type="entry name" value="Alpha-amylase"/>
    <property type="match status" value="1"/>
</dbReference>
<comment type="caution">
    <text evidence="4">The sequence shown here is derived from an EMBL/GenBank/DDBJ whole genome shotgun (WGS) entry which is preliminary data.</text>
</comment>
<dbReference type="Gene3D" id="3.90.400.10">
    <property type="entry name" value="Oligo-1,6-glucosidase, Domain 2"/>
    <property type="match status" value="1"/>
</dbReference>
<dbReference type="Gene3D" id="3.20.20.80">
    <property type="entry name" value="Glycosidases"/>
    <property type="match status" value="1"/>
</dbReference>
<dbReference type="SMART" id="SM00642">
    <property type="entry name" value="Aamy"/>
    <property type="match status" value="1"/>
</dbReference>
<evidence type="ECO:0000256" key="1">
    <source>
        <dbReference type="ARBA" id="ARBA00022801"/>
    </source>
</evidence>
<evidence type="ECO:0000313" key="4">
    <source>
        <dbReference type="EMBL" id="TCZ78285.1"/>
    </source>
</evidence>
<keyword evidence="5" id="KW-1185">Reference proteome</keyword>
<dbReference type="SUPFAM" id="SSF51445">
    <property type="entry name" value="(Trans)glycosidases"/>
    <property type="match status" value="1"/>
</dbReference>
<dbReference type="OrthoDB" id="9805159at2"/>
<proteinExistence type="predicted"/>
<dbReference type="GO" id="GO:0005975">
    <property type="term" value="P:carbohydrate metabolic process"/>
    <property type="evidence" value="ECO:0007669"/>
    <property type="project" value="InterPro"/>
</dbReference>
<keyword evidence="1 4" id="KW-0378">Hydrolase</keyword>
<evidence type="ECO:0000313" key="5">
    <source>
        <dbReference type="Proteomes" id="UP000295418"/>
    </source>
</evidence>
<reference evidence="4 5" key="1">
    <citation type="submission" date="2019-03" db="EMBL/GenBank/DDBJ databases">
        <authorList>
            <person name="Kim M.K.M."/>
        </authorList>
    </citation>
    <scope>NUCLEOTIDE SEQUENCE [LARGE SCALE GENOMIC DNA]</scope>
    <source>
        <strain evidence="4 5">18JY21-1</strain>
    </source>
</reference>
<organism evidence="4 5">
    <name type="scientific">Paenibacillus albiflavus</name>
    <dbReference type="NCBI Taxonomy" id="2545760"/>
    <lineage>
        <taxon>Bacteria</taxon>
        <taxon>Bacillati</taxon>
        <taxon>Bacillota</taxon>
        <taxon>Bacilli</taxon>
        <taxon>Bacillales</taxon>
        <taxon>Paenibacillaceae</taxon>
        <taxon>Paenibacillus</taxon>
    </lineage>
</organism>